<evidence type="ECO:0000256" key="3">
    <source>
        <dbReference type="ARBA" id="ARBA00023121"/>
    </source>
</evidence>
<evidence type="ECO:0000256" key="5">
    <source>
        <dbReference type="SAM" id="Phobius"/>
    </source>
</evidence>
<dbReference type="EMBL" id="JAAECE010000007">
    <property type="protein sequence ID" value="KAF1799027.1"/>
    <property type="molecule type" value="Genomic_DNA"/>
</dbReference>
<keyword evidence="5" id="KW-1133">Transmembrane helix</keyword>
<dbReference type="AlphaFoldDB" id="A0A8H4BCN3"/>
<dbReference type="GO" id="GO:0005829">
    <property type="term" value="C:cytosol"/>
    <property type="evidence" value="ECO:0007669"/>
    <property type="project" value="TreeGrafter"/>
</dbReference>
<keyword evidence="2" id="KW-0813">Transport</keyword>
<evidence type="ECO:0008006" key="8">
    <source>
        <dbReference type="Google" id="ProtNLM"/>
    </source>
</evidence>
<feature type="transmembrane region" description="Helical" evidence="5">
    <location>
        <begin position="12"/>
        <end position="32"/>
    </location>
</feature>
<dbReference type="InterPro" id="IPR000648">
    <property type="entry name" value="Oxysterol-bd"/>
</dbReference>
<dbReference type="Pfam" id="PF01237">
    <property type="entry name" value="Oxysterol_BP"/>
    <property type="match status" value="2"/>
</dbReference>
<comment type="similarity">
    <text evidence="1 4">Belongs to the OSBP family.</text>
</comment>
<dbReference type="PANTHER" id="PTHR10972:SF102">
    <property type="entry name" value="OXYSTEROL-BINDING PROTEIN"/>
    <property type="match status" value="1"/>
</dbReference>
<evidence type="ECO:0000313" key="6">
    <source>
        <dbReference type="EMBL" id="KAF1799027.1"/>
    </source>
</evidence>
<sequence>MPFIIIRGSCLFSWLPLFFFPISALFSLLSFLSNSLLFSEIMLGRGNANTEGGDPDCTEVLEDNSRSILMGIISQLRKDMDLHRVTLPTFVLEPRSMLERVTDFMSHPELLIEASTKTDPLVRFLDVVRYFLSGWHIKPKGVKKPYNPVLGEIFRCKYKYSNGTEATYVAEQVSHHPPISAYYYGSPENGVYIQGDLRPKSRFLGNSAATLMEGENHIIFTHLHNERYDITMPNVYARGILFGKMVLELGDSCVVRCRTSDLVCELDFKTKGFFSGQYNSVSGKVKKESTGEVLYEISGQWSSEIYIKMAKASNKTLFFDVKSSTIHPKVVRDIDEQEPLESRRLWSKVTSAILKDDMDTATDEKTLIEDRQREETKLREAEGREFSPRFFNVTYGDQYEFKGISSFDYQNKMKAKSELENVVFPPLQSATQTAEPSPSNSIKNANNVSKSAFPIAY</sequence>
<dbReference type="GO" id="GO:0032934">
    <property type="term" value="F:sterol binding"/>
    <property type="evidence" value="ECO:0007669"/>
    <property type="project" value="TreeGrafter"/>
</dbReference>
<dbReference type="Proteomes" id="UP000469890">
    <property type="component" value="Unassembled WGS sequence"/>
</dbReference>
<dbReference type="Gene3D" id="3.30.70.3490">
    <property type="match status" value="1"/>
</dbReference>
<evidence type="ECO:0000256" key="4">
    <source>
        <dbReference type="RuleBase" id="RU003844"/>
    </source>
</evidence>
<keyword evidence="5" id="KW-0812">Transmembrane</keyword>
<evidence type="ECO:0000256" key="1">
    <source>
        <dbReference type="ARBA" id="ARBA00008842"/>
    </source>
</evidence>
<evidence type="ECO:0000313" key="7">
    <source>
        <dbReference type="Proteomes" id="UP000469890"/>
    </source>
</evidence>
<dbReference type="GO" id="GO:0016020">
    <property type="term" value="C:membrane"/>
    <property type="evidence" value="ECO:0007669"/>
    <property type="project" value="TreeGrafter"/>
</dbReference>
<dbReference type="InterPro" id="IPR018494">
    <property type="entry name" value="Oxysterol-bd_CS"/>
</dbReference>
<dbReference type="SUPFAM" id="SSF144000">
    <property type="entry name" value="Oxysterol-binding protein-like"/>
    <property type="match status" value="1"/>
</dbReference>
<comment type="caution">
    <text evidence="6">The sequence shown here is derived from an EMBL/GenBank/DDBJ whole genome shotgun (WGS) entry which is preliminary data.</text>
</comment>
<organism evidence="6 7">
    <name type="scientific">Mucor circinelloides f. lusitanicus</name>
    <name type="common">Mucor racemosus var. lusitanicus</name>
    <dbReference type="NCBI Taxonomy" id="29924"/>
    <lineage>
        <taxon>Eukaryota</taxon>
        <taxon>Fungi</taxon>
        <taxon>Fungi incertae sedis</taxon>
        <taxon>Mucoromycota</taxon>
        <taxon>Mucoromycotina</taxon>
        <taxon>Mucoromycetes</taxon>
        <taxon>Mucorales</taxon>
        <taxon>Mucorineae</taxon>
        <taxon>Mucoraceae</taxon>
        <taxon>Mucor</taxon>
    </lineage>
</organism>
<evidence type="ECO:0000256" key="2">
    <source>
        <dbReference type="ARBA" id="ARBA00022448"/>
    </source>
</evidence>
<gene>
    <name evidence="6" type="ORF">FB192DRAFT_1394477</name>
</gene>
<dbReference type="FunFam" id="2.40.160.120:FF:000007">
    <property type="entry name" value="Oxysterol binding protein"/>
    <property type="match status" value="1"/>
</dbReference>
<proteinExistence type="inferred from homology"/>
<keyword evidence="3" id="KW-0446">Lipid-binding</keyword>
<dbReference type="FunFam" id="1.10.287.2720:FF:000001">
    <property type="entry name" value="Oxysterol-binding OBPalpha"/>
    <property type="match status" value="1"/>
</dbReference>
<name>A0A8H4BCN3_MUCCL</name>
<dbReference type="PROSITE" id="PS01013">
    <property type="entry name" value="OSBP"/>
    <property type="match status" value="1"/>
</dbReference>
<dbReference type="Gene3D" id="2.40.160.120">
    <property type="match status" value="1"/>
</dbReference>
<accession>A0A8H4BCN3</accession>
<reference evidence="6 7" key="1">
    <citation type="submission" date="2019-09" db="EMBL/GenBank/DDBJ databases">
        <authorList>
            <consortium name="DOE Joint Genome Institute"/>
            <person name="Mondo S.J."/>
            <person name="Navarro-Mendoza M.I."/>
            <person name="Perez-Arques C."/>
            <person name="Panchal S."/>
            <person name="Nicolas F.E."/>
            <person name="Ganguly P."/>
            <person name="Pangilinan J."/>
            <person name="Grigoriev I."/>
            <person name="Heitman J."/>
            <person name="Sanya K."/>
            <person name="Garre V."/>
        </authorList>
    </citation>
    <scope>NUCLEOTIDE SEQUENCE [LARGE SCALE GENOMIC DNA]</scope>
    <source>
        <strain evidence="6 7">MU402</strain>
    </source>
</reference>
<dbReference type="PANTHER" id="PTHR10972">
    <property type="entry name" value="OXYSTEROL-BINDING PROTEIN-RELATED"/>
    <property type="match status" value="1"/>
</dbReference>
<protein>
    <recommendedName>
        <fullName evidence="8">Oxysterol-binding protein</fullName>
    </recommendedName>
</protein>
<dbReference type="Gene3D" id="1.10.287.2720">
    <property type="match status" value="1"/>
</dbReference>
<keyword evidence="5" id="KW-0472">Membrane</keyword>
<dbReference type="InterPro" id="IPR037239">
    <property type="entry name" value="OSBP_sf"/>
</dbReference>